<name>A0ABS0A8I3_9FLAO</name>
<evidence type="ECO:0000256" key="1">
    <source>
        <dbReference type="ARBA" id="ARBA00001933"/>
    </source>
</evidence>
<organism evidence="2 3">
    <name type="scientific">Nonlabens mediterrranea</name>
    <dbReference type="NCBI Taxonomy" id="1419947"/>
    <lineage>
        <taxon>Bacteria</taxon>
        <taxon>Pseudomonadati</taxon>
        <taxon>Bacteroidota</taxon>
        <taxon>Flavobacteriia</taxon>
        <taxon>Flavobacteriales</taxon>
        <taxon>Flavobacteriaceae</taxon>
        <taxon>Nonlabens</taxon>
    </lineage>
</organism>
<dbReference type="InterPro" id="IPR015422">
    <property type="entry name" value="PyrdxlP-dep_Trfase_small"/>
</dbReference>
<feature type="non-terminal residue" evidence="2">
    <location>
        <position position="56"/>
    </location>
</feature>
<dbReference type="PANTHER" id="PTHR43713">
    <property type="entry name" value="GLUTAMATE-1-SEMIALDEHYDE 2,1-AMINOMUTASE"/>
    <property type="match status" value="1"/>
</dbReference>
<keyword evidence="3" id="KW-1185">Reference proteome</keyword>
<reference evidence="2 3" key="1">
    <citation type="submission" date="2020-11" db="EMBL/GenBank/DDBJ databases">
        <title>P. mediterranea TC4 genome.</title>
        <authorList>
            <person name="Molmeret M."/>
        </authorList>
    </citation>
    <scope>NUCLEOTIDE SEQUENCE [LARGE SCALE GENOMIC DNA]</scope>
    <source>
        <strain evidence="2 3">TC4</strain>
    </source>
</reference>
<dbReference type="Proteomes" id="UP001194729">
    <property type="component" value="Unassembled WGS sequence"/>
</dbReference>
<sequence>MSFSYQRSSALFKNAQKVIPGGVNSPVRAFNAVGGTPVFVDHAKGAYLYDVDGNRS</sequence>
<dbReference type="SUPFAM" id="SSF53383">
    <property type="entry name" value="PLP-dependent transferases"/>
    <property type="match status" value="1"/>
</dbReference>
<keyword evidence="2" id="KW-0032">Aminotransferase</keyword>
<gene>
    <name evidence="2" type="ORF">FNJ87_15370</name>
</gene>
<accession>A0ABS0A8I3</accession>
<comment type="cofactor">
    <cofactor evidence="1">
        <name>pyridoxal 5'-phosphate</name>
        <dbReference type="ChEBI" id="CHEBI:597326"/>
    </cofactor>
</comment>
<dbReference type="EMBL" id="JADKYU010000810">
    <property type="protein sequence ID" value="MBF4985645.1"/>
    <property type="molecule type" value="Genomic_DNA"/>
</dbReference>
<dbReference type="GO" id="GO:0008483">
    <property type="term" value="F:transaminase activity"/>
    <property type="evidence" value="ECO:0007669"/>
    <property type="project" value="UniProtKB-KW"/>
</dbReference>
<evidence type="ECO:0000313" key="3">
    <source>
        <dbReference type="Proteomes" id="UP001194729"/>
    </source>
</evidence>
<comment type="caution">
    <text evidence="2">The sequence shown here is derived from an EMBL/GenBank/DDBJ whole genome shotgun (WGS) entry which is preliminary data.</text>
</comment>
<dbReference type="InterPro" id="IPR015424">
    <property type="entry name" value="PyrdxlP-dep_Trfase"/>
</dbReference>
<dbReference type="PANTHER" id="PTHR43713:SF3">
    <property type="entry name" value="GLUTAMATE-1-SEMIALDEHYDE 2,1-AMINOMUTASE 1, CHLOROPLASTIC-RELATED"/>
    <property type="match status" value="1"/>
</dbReference>
<proteinExistence type="predicted"/>
<evidence type="ECO:0000313" key="2">
    <source>
        <dbReference type="EMBL" id="MBF4985645.1"/>
    </source>
</evidence>
<keyword evidence="2" id="KW-0808">Transferase</keyword>
<protein>
    <submittedName>
        <fullName evidence="2">Aspartate aminotransferase family protein</fullName>
    </submittedName>
</protein>
<dbReference type="Gene3D" id="3.90.1150.10">
    <property type="entry name" value="Aspartate Aminotransferase, domain 1"/>
    <property type="match status" value="1"/>
</dbReference>